<organism evidence="13 14">
    <name type="scientific">Acidiferrobacter thiooxydans</name>
    <dbReference type="NCBI Taxonomy" id="163359"/>
    <lineage>
        <taxon>Bacteria</taxon>
        <taxon>Pseudomonadati</taxon>
        <taxon>Pseudomonadota</taxon>
        <taxon>Gammaproteobacteria</taxon>
        <taxon>Acidiferrobacterales</taxon>
        <taxon>Acidiferrobacteraceae</taxon>
        <taxon>Acidiferrobacter</taxon>
    </lineage>
</organism>
<dbReference type="PRINTS" id="PR00126">
    <property type="entry name" value="ATPASEGAMMA"/>
</dbReference>
<dbReference type="HAMAP" id="MF_00815">
    <property type="entry name" value="ATP_synth_gamma_bact"/>
    <property type="match status" value="1"/>
</dbReference>
<dbReference type="Proteomes" id="UP000253250">
    <property type="component" value="Unassembled WGS sequence"/>
</dbReference>
<comment type="function">
    <text evidence="1 12">Produces ATP from ADP in the presence of a proton gradient across the membrane. The gamma chain is believed to be important in regulating ATPase activity and the flow of protons through the CF(0) complex.</text>
</comment>
<evidence type="ECO:0000256" key="3">
    <source>
        <dbReference type="ARBA" id="ARBA00007681"/>
    </source>
</evidence>
<dbReference type="SUPFAM" id="SSF52943">
    <property type="entry name" value="ATP synthase (F1-ATPase), gamma subunit"/>
    <property type="match status" value="1"/>
</dbReference>
<evidence type="ECO:0000256" key="10">
    <source>
        <dbReference type="ARBA" id="ARBA00023196"/>
    </source>
</evidence>
<dbReference type="CDD" id="cd12151">
    <property type="entry name" value="F1-ATPase_gamma"/>
    <property type="match status" value="1"/>
</dbReference>
<reference evidence="13 14" key="1">
    <citation type="submission" date="2018-02" db="EMBL/GenBank/DDBJ databases">
        <title>Insights into the biology of acidophilic members of the Acidiferrobacteraceae family derived from comparative genomic analyses.</title>
        <authorList>
            <person name="Issotta F."/>
            <person name="Thyssen C."/>
            <person name="Mena C."/>
            <person name="Moya A."/>
            <person name="Bellenberg S."/>
            <person name="Sproer C."/>
            <person name="Covarrubias P.C."/>
            <person name="Sand W."/>
            <person name="Quatrini R."/>
            <person name="Vera M."/>
        </authorList>
    </citation>
    <scope>NUCLEOTIDE SEQUENCE [LARGE SCALE GENOMIC DNA]</scope>
    <source>
        <strain evidence="14">m-1</strain>
    </source>
</reference>
<protein>
    <recommendedName>
        <fullName evidence="12">ATP synthase gamma chain</fullName>
    </recommendedName>
    <alternativeName>
        <fullName evidence="12">ATP synthase F1 sector gamma subunit</fullName>
    </alternativeName>
    <alternativeName>
        <fullName evidence="12">F-ATPase gamma subunit</fullName>
    </alternativeName>
</protein>
<comment type="subunit">
    <text evidence="4 12">F-type ATPases have 2 components, CF(1) - the catalytic core - and CF(0) - the membrane proton channel. CF(1) has five subunits: alpha(3), beta(3), gamma(1), delta(1), epsilon(1). CF(0) has three main subunits: a, b and c.</text>
</comment>
<dbReference type="NCBIfam" id="NF004144">
    <property type="entry name" value="PRK05621.1-1"/>
    <property type="match status" value="1"/>
</dbReference>
<dbReference type="InterPro" id="IPR000131">
    <property type="entry name" value="ATP_synth_F1_gsu"/>
</dbReference>
<keyword evidence="14" id="KW-1185">Reference proteome</keyword>
<dbReference type="PANTHER" id="PTHR11693">
    <property type="entry name" value="ATP SYNTHASE GAMMA CHAIN"/>
    <property type="match status" value="1"/>
</dbReference>
<dbReference type="PANTHER" id="PTHR11693:SF22">
    <property type="entry name" value="ATP SYNTHASE SUBUNIT GAMMA, MITOCHONDRIAL"/>
    <property type="match status" value="1"/>
</dbReference>
<keyword evidence="9 12" id="KW-0472">Membrane</keyword>
<gene>
    <name evidence="12" type="primary">atpG</name>
    <name evidence="13" type="ORF">C4900_15385</name>
</gene>
<keyword evidence="11 12" id="KW-0066">ATP synthesis</keyword>
<dbReference type="Pfam" id="PF00231">
    <property type="entry name" value="ATP-synt"/>
    <property type="match status" value="1"/>
</dbReference>
<dbReference type="Gene3D" id="3.40.1380.10">
    <property type="match status" value="1"/>
</dbReference>
<accession>A0A1C2G3E6</accession>
<dbReference type="OrthoDB" id="9812769at2"/>
<keyword evidence="10 12" id="KW-0139">CF(1)</keyword>
<keyword evidence="13" id="KW-0378">Hydrolase</keyword>
<keyword evidence="7 12" id="KW-0375">Hydrogen ion transport</keyword>
<dbReference type="GO" id="GO:0016787">
    <property type="term" value="F:hydrolase activity"/>
    <property type="evidence" value="ECO:0007669"/>
    <property type="project" value="UniProtKB-KW"/>
</dbReference>
<comment type="similarity">
    <text evidence="3 12">Belongs to the ATPase gamma chain family.</text>
</comment>
<evidence type="ECO:0000256" key="4">
    <source>
        <dbReference type="ARBA" id="ARBA00011648"/>
    </source>
</evidence>
<evidence type="ECO:0000256" key="7">
    <source>
        <dbReference type="ARBA" id="ARBA00022781"/>
    </source>
</evidence>
<dbReference type="PROSITE" id="PS00153">
    <property type="entry name" value="ATPASE_GAMMA"/>
    <property type="match status" value="1"/>
</dbReference>
<dbReference type="GO" id="GO:0005886">
    <property type="term" value="C:plasma membrane"/>
    <property type="evidence" value="ECO:0007669"/>
    <property type="project" value="UniProtKB-SubCell"/>
</dbReference>
<dbReference type="GO" id="GO:0005524">
    <property type="term" value="F:ATP binding"/>
    <property type="evidence" value="ECO:0007669"/>
    <property type="project" value="UniProtKB-UniRule"/>
</dbReference>
<comment type="subcellular location">
    <subcellularLocation>
        <location evidence="12">Cell membrane</location>
        <topology evidence="12">Peripheral membrane protein</topology>
    </subcellularLocation>
    <subcellularLocation>
        <location evidence="2">Membrane</location>
        <topology evidence="2">Peripheral membrane protein</topology>
    </subcellularLocation>
</comment>
<dbReference type="Gene3D" id="1.10.287.80">
    <property type="entry name" value="ATP synthase, gamma subunit, helix hairpin domain"/>
    <property type="match status" value="2"/>
</dbReference>
<dbReference type="FunFam" id="1.10.287.80:FF:000005">
    <property type="entry name" value="ATP synthase gamma chain"/>
    <property type="match status" value="1"/>
</dbReference>
<keyword evidence="5 12" id="KW-0813">Transport</keyword>
<evidence type="ECO:0000256" key="11">
    <source>
        <dbReference type="ARBA" id="ARBA00023310"/>
    </source>
</evidence>
<dbReference type="InterPro" id="IPR023632">
    <property type="entry name" value="ATP_synth_F1_gsu_CS"/>
</dbReference>
<keyword evidence="6 12" id="KW-1003">Cell membrane</keyword>
<evidence type="ECO:0000256" key="8">
    <source>
        <dbReference type="ARBA" id="ARBA00023065"/>
    </source>
</evidence>
<dbReference type="GO" id="GO:0046933">
    <property type="term" value="F:proton-transporting ATP synthase activity, rotational mechanism"/>
    <property type="evidence" value="ECO:0007669"/>
    <property type="project" value="UniProtKB-UniRule"/>
</dbReference>
<evidence type="ECO:0000313" key="13">
    <source>
        <dbReference type="EMBL" id="RCN57091.1"/>
    </source>
</evidence>
<evidence type="ECO:0000256" key="2">
    <source>
        <dbReference type="ARBA" id="ARBA00004170"/>
    </source>
</evidence>
<dbReference type="NCBIfam" id="TIGR01146">
    <property type="entry name" value="ATPsyn_F1gamma"/>
    <property type="match status" value="1"/>
</dbReference>
<evidence type="ECO:0000256" key="9">
    <source>
        <dbReference type="ARBA" id="ARBA00023136"/>
    </source>
</evidence>
<dbReference type="GO" id="GO:0042777">
    <property type="term" value="P:proton motive force-driven plasma membrane ATP synthesis"/>
    <property type="evidence" value="ECO:0007669"/>
    <property type="project" value="UniProtKB-UniRule"/>
</dbReference>
<name>A0A1C2G3E6_9GAMM</name>
<comment type="caution">
    <text evidence="13">The sequence shown here is derived from an EMBL/GenBank/DDBJ whole genome shotgun (WGS) entry which is preliminary data.</text>
</comment>
<keyword evidence="8 12" id="KW-0406">Ion transport</keyword>
<evidence type="ECO:0000256" key="12">
    <source>
        <dbReference type="HAMAP-Rule" id="MF_00815"/>
    </source>
</evidence>
<evidence type="ECO:0000256" key="6">
    <source>
        <dbReference type="ARBA" id="ARBA00022475"/>
    </source>
</evidence>
<proteinExistence type="inferred from homology"/>
<evidence type="ECO:0000313" key="14">
    <source>
        <dbReference type="Proteomes" id="UP000253250"/>
    </source>
</evidence>
<dbReference type="InterPro" id="IPR035968">
    <property type="entry name" value="ATP_synth_F1_ATPase_gsu"/>
</dbReference>
<dbReference type="GO" id="GO:0045259">
    <property type="term" value="C:proton-transporting ATP synthase complex"/>
    <property type="evidence" value="ECO:0007669"/>
    <property type="project" value="UniProtKB-KW"/>
</dbReference>
<dbReference type="AlphaFoldDB" id="A0A1C2G3E6"/>
<sequence>MARGKEIRNKIRSVQSTQKITRAMQMVAAAKMRKAQERMRATRPYAEGLVAIMRHIRAAHPEYRHPLLAVRPVRRAAVLVVTSDRGLAGALNVNVLRVAVGQLKEWEEAGIQGEVAVLGNKGAAYFRRLRAPVVAQLAPLGDRPTLQSIIGVVKVLVDAYREERLDRIALVYSRFENTMSQVAVIEDLLPLPEPGPDVNRHRWDYLYEPEAQDVLSDILTRYVETRVHGVVIENLASEQAARMVAMRAATDNAGRLIGDLKLAYNKARQAAITQEIAEIVSGASAV</sequence>
<evidence type="ECO:0000256" key="1">
    <source>
        <dbReference type="ARBA" id="ARBA00003456"/>
    </source>
</evidence>
<dbReference type="RefSeq" id="WP_065969291.1">
    <property type="nucleotide sequence ID" value="NZ_CP080624.1"/>
</dbReference>
<evidence type="ECO:0000256" key="5">
    <source>
        <dbReference type="ARBA" id="ARBA00022448"/>
    </source>
</evidence>
<dbReference type="STRING" id="163359.A9R16_09210"/>
<dbReference type="EMBL" id="PSYR01000002">
    <property type="protein sequence ID" value="RCN57091.1"/>
    <property type="molecule type" value="Genomic_DNA"/>
</dbReference>